<dbReference type="Pfam" id="PF01553">
    <property type="entry name" value="Acyltransferase"/>
    <property type="match status" value="1"/>
</dbReference>
<keyword evidence="3" id="KW-0012">Acyltransferase</keyword>
<dbReference type="InterPro" id="IPR002123">
    <property type="entry name" value="Plipid/glycerol_acylTrfase"/>
</dbReference>
<dbReference type="PANTHER" id="PTHR22753">
    <property type="entry name" value="TRANSMEMBRANE PROTEIN 68"/>
    <property type="match status" value="1"/>
</dbReference>
<evidence type="ECO:0000313" key="4">
    <source>
        <dbReference type="Proteomes" id="UP000565572"/>
    </source>
</evidence>
<reference evidence="3 4" key="1">
    <citation type="submission" date="2020-08" db="EMBL/GenBank/DDBJ databases">
        <title>Sequencing the genomes of 1000 actinobacteria strains.</title>
        <authorList>
            <person name="Klenk H.-P."/>
        </authorList>
    </citation>
    <scope>NUCLEOTIDE SEQUENCE [LARGE SCALE GENOMIC DNA]</scope>
    <source>
        <strain evidence="3 4">DSM 11053</strain>
    </source>
</reference>
<comment type="caution">
    <text evidence="3">The sequence shown here is derived from an EMBL/GenBank/DDBJ whole genome shotgun (WGS) entry which is preliminary data.</text>
</comment>
<accession>A0A7W5P626</accession>
<evidence type="ECO:0000313" key="3">
    <source>
        <dbReference type="EMBL" id="MBB3325371.1"/>
    </source>
</evidence>
<dbReference type="SMART" id="SM00563">
    <property type="entry name" value="PlsC"/>
    <property type="match status" value="1"/>
</dbReference>
<dbReference type="SUPFAM" id="SSF69593">
    <property type="entry name" value="Glycerol-3-phosphate (1)-acyltransferase"/>
    <property type="match status" value="1"/>
</dbReference>
<evidence type="ECO:0000256" key="1">
    <source>
        <dbReference type="SAM" id="MobiDB-lite"/>
    </source>
</evidence>
<organism evidence="3 4">
    <name type="scientific">Microlunatus antarcticus</name>
    <dbReference type="NCBI Taxonomy" id="53388"/>
    <lineage>
        <taxon>Bacteria</taxon>
        <taxon>Bacillati</taxon>
        <taxon>Actinomycetota</taxon>
        <taxon>Actinomycetes</taxon>
        <taxon>Propionibacteriales</taxon>
        <taxon>Propionibacteriaceae</taxon>
        <taxon>Microlunatus</taxon>
    </lineage>
</organism>
<dbReference type="CDD" id="cd07987">
    <property type="entry name" value="LPLAT_MGAT-like"/>
    <property type="match status" value="1"/>
</dbReference>
<dbReference type="GO" id="GO:0016746">
    <property type="term" value="F:acyltransferase activity"/>
    <property type="evidence" value="ECO:0007669"/>
    <property type="project" value="UniProtKB-KW"/>
</dbReference>
<sequence>MPSPASPSALTAAPTDTLPDGPDVPDGELVLVEDPVRPPPTPEESLAARLGAALRDAGASGRRFVRAVADDPVSAVRSLAEPLGLDPDAAAEELTAFLRSRVQGDYPVDAFGFDVELTELVFLPLLRPLVRSWFRVELRGAENLPTTGPALLVSNHAGAFPLDGMVLHTVVFDEIGRHPRMLGADLIFSTPFSADLARKTGTTLACPEDAERLLRAGELVSVFPEGFKGLGKRFADRYKLQRFGRGGFVSTAVRASVPIVPVSIVGSEEIYPVLGRLPTLARALGWPYFPLTPTFPWLGPLGAVPLPSKWVIEVGEAIATDELPPGAADDPMVVFDVTDQVRETIQQTLYTLLMQRRGTFF</sequence>
<dbReference type="GO" id="GO:0016020">
    <property type="term" value="C:membrane"/>
    <property type="evidence" value="ECO:0007669"/>
    <property type="project" value="TreeGrafter"/>
</dbReference>
<dbReference type="EMBL" id="JACHZG010000001">
    <property type="protein sequence ID" value="MBB3325371.1"/>
    <property type="molecule type" value="Genomic_DNA"/>
</dbReference>
<feature type="compositionally biased region" description="Low complexity" evidence="1">
    <location>
        <begin position="1"/>
        <end position="20"/>
    </location>
</feature>
<dbReference type="PANTHER" id="PTHR22753:SF14">
    <property type="entry name" value="MONOACYLGLYCEROL_DIACYLGLYCEROL O-ACYLTRANSFERASE"/>
    <property type="match status" value="1"/>
</dbReference>
<keyword evidence="4" id="KW-1185">Reference proteome</keyword>
<dbReference type="AlphaFoldDB" id="A0A7W5P626"/>
<name>A0A7W5P626_9ACTN</name>
<gene>
    <name evidence="3" type="ORF">FHX39_000315</name>
</gene>
<dbReference type="Proteomes" id="UP000565572">
    <property type="component" value="Unassembled WGS sequence"/>
</dbReference>
<evidence type="ECO:0000259" key="2">
    <source>
        <dbReference type="SMART" id="SM00563"/>
    </source>
</evidence>
<feature type="domain" description="Phospholipid/glycerol acyltransferase" evidence="2">
    <location>
        <begin position="150"/>
        <end position="267"/>
    </location>
</feature>
<keyword evidence="3" id="KW-0808">Transferase</keyword>
<proteinExistence type="predicted"/>
<dbReference type="RefSeq" id="WP_183336215.1">
    <property type="nucleotide sequence ID" value="NZ_JACHZG010000001.1"/>
</dbReference>
<protein>
    <submittedName>
        <fullName evidence="3">1-acyl-sn-glycerol-3-phosphate acyltransferase</fullName>
    </submittedName>
</protein>
<feature type="region of interest" description="Disordered" evidence="1">
    <location>
        <begin position="1"/>
        <end position="44"/>
    </location>
</feature>